<dbReference type="AlphaFoldDB" id="D8R3I0"/>
<sequence>MERRGVVLASVPRQKRGFHGVEGLGVSHGVGAGSLGLGAGRTLGPNSHCVAAESFGPSAGGSLGADSHGVAVGDLGPGAGGTLLPRAGASSHCLAVGGSGSSGSGSGVGTLVPGFGATASSHGVATSVPGGGIMSFGGPSVRDRQSNWTHDEVMVLIREKRIELEQYEGTSDRERMVCSKEKWERISARLQAEGYDKDLEKCRIKWTNLMTVYKAVKLYDHSTGCGNYFALTTKERSAAKLGIIEKEAFDEIDEFLSAKPNITLAKLCDSSSRPPTRSGGSGSGSRSSNFGTGIENEDRGTAEEVHYPLNSWCEHSIIKLANLMGV</sequence>
<protein>
    <recommendedName>
        <fullName evidence="2">Myb-like domain-containing protein</fullName>
    </recommendedName>
</protein>
<organism evidence="4">
    <name type="scientific">Selaginella moellendorffii</name>
    <name type="common">Spikemoss</name>
    <dbReference type="NCBI Taxonomy" id="88036"/>
    <lineage>
        <taxon>Eukaryota</taxon>
        <taxon>Viridiplantae</taxon>
        <taxon>Streptophyta</taxon>
        <taxon>Embryophyta</taxon>
        <taxon>Tracheophyta</taxon>
        <taxon>Lycopodiopsida</taxon>
        <taxon>Selaginellales</taxon>
        <taxon>Selaginellaceae</taxon>
        <taxon>Selaginella</taxon>
    </lineage>
</organism>
<name>D8R3I0_SELML</name>
<proteinExistence type="predicted"/>
<evidence type="ECO:0000313" key="3">
    <source>
        <dbReference type="EMBL" id="EFJ33283.1"/>
    </source>
</evidence>
<dbReference type="Gramene" id="EFJ33283">
    <property type="protein sequence ID" value="EFJ33283"/>
    <property type="gene ID" value="SELMODRAFT_406969"/>
</dbReference>
<dbReference type="CDD" id="cd12203">
    <property type="entry name" value="GT1"/>
    <property type="match status" value="1"/>
</dbReference>
<feature type="domain" description="Myb-like" evidence="2">
    <location>
        <begin position="140"/>
        <end position="210"/>
    </location>
</feature>
<evidence type="ECO:0000256" key="1">
    <source>
        <dbReference type="SAM" id="MobiDB-lite"/>
    </source>
</evidence>
<dbReference type="Gene3D" id="1.10.10.60">
    <property type="entry name" value="Homeodomain-like"/>
    <property type="match status" value="1"/>
</dbReference>
<feature type="region of interest" description="Disordered" evidence="1">
    <location>
        <begin position="269"/>
        <end position="296"/>
    </location>
</feature>
<dbReference type="KEGG" id="smo:SELMODRAFT_406969"/>
<dbReference type="PROSITE" id="PS50090">
    <property type="entry name" value="MYB_LIKE"/>
    <property type="match status" value="1"/>
</dbReference>
<dbReference type="Pfam" id="PF13837">
    <property type="entry name" value="Myb_DNA-bind_4"/>
    <property type="match status" value="1"/>
</dbReference>
<evidence type="ECO:0000259" key="2">
    <source>
        <dbReference type="PROSITE" id="PS50090"/>
    </source>
</evidence>
<dbReference type="PANTHER" id="PTHR33492:SF19">
    <property type="entry name" value="MYB-LIKE DOMAIN-CONTAINING PROTEIN"/>
    <property type="match status" value="1"/>
</dbReference>
<dbReference type="HOGENOM" id="CLU_853638_0_0_1"/>
<gene>
    <name evidence="3" type="ORF">SELMODRAFT_406969</name>
</gene>
<dbReference type="InterPro" id="IPR044822">
    <property type="entry name" value="Myb_DNA-bind_4"/>
</dbReference>
<dbReference type="Proteomes" id="UP000001514">
    <property type="component" value="Unassembled WGS sequence"/>
</dbReference>
<accession>D8R3I0</accession>
<keyword evidence="4" id="KW-1185">Reference proteome</keyword>
<dbReference type="InterPro" id="IPR001005">
    <property type="entry name" value="SANT/Myb"/>
</dbReference>
<evidence type="ECO:0000313" key="4">
    <source>
        <dbReference type="Proteomes" id="UP000001514"/>
    </source>
</evidence>
<dbReference type="OrthoDB" id="1865198at2759"/>
<feature type="compositionally biased region" description="Low complexity" evidence="1">
    <location>
        <begin position="270"/>
        <end position="288"/>
    </location>
</feature>
<dbReference type="InParanoid" id="D8R3I0"/>
<dbReference type="EMBL" id="GL377571">
    <property type="protein sequence ID" value="EFJ33283.1"/>
    <property type="molecule type" value="Genomic_DNA"/>
</dbReference>
<dbReference type="OMA" id="FWDAMEW"/>
<dbReference type="PANTHER" id="PTHR33492">
    <property type="entry name" value="OSJNBA0043A12.37 PROTEIN-RELATED"/>
    <property type="match status" value="1"/>
</dbReference>
<reference evidence="3 4" key="1">
    <citation type="journal article" date="2011" name="Science">
        <title>The Selaginella genome identifies genetic changes associated with the evolution of vascular plants.</title>
        <authorList>
            <person name="Banks J.A."/>
            <person name="Nishiyama T."/>
            <person name="Hasebe M."/>
            <person name="Bowman J.L."/>
            <person name="Gribskov M."/>
            <person name="dePamphilis C."/>
            <person name="Albert V.A."/>
            <person name="Aono N."/>
            <person name="Aoyama T."/>
            <person name="Ambrose B.A."/>
            <person name="Ashton N.W."/>
            <person name="Axtell M.J."/>
            <person name="Barker E."/>
            <person name="Barker M.S."/>
            <person name="Bennetzen J.L."/>
            <person name="Bonawitz N.D."/>
            <person name="Chapple C."/>
            <person name="Cheng C."/>
            <person name="Correa L.G."/>
            <person name="Dacre M."/>
            <person name="DeBarry J."/>
            <person name="Dreyer I."/>
            <person name="Elias M."/>
            <person name="Engstrom E.M."/>
            <person name="Estelle M."/>
            <person name="Feng L."/>
            <person name="Finet C."/>
            <person name="Floyd S.K."/>
            <person name="Frommer W.B."/>
            <person name="Fujita T."/>
            <person name="Gramzow L."/>
            <person name="Gutensohn M."/>
            <person name="Harholt J."/>
            <person name="Hattori M."/>
            <person name="Heyl A."/>
            <person name="Hirai T."/>
            <person name="Hiwatashi Y."/>
            <person name="Ishikawa M."/>
            <person name="Iwata M."/>
            <person name="Karol K.G."/>
            <person name="Koehler B."/>
            <person name="Kolukisaoglu U."/>
            <person name="Kubo M."/>
            <person name="Kurata T."/>
            <person name="Lalonde S."/>
            <person name="Li K."/>
            <person name="Li Y."/>
            <person name="Litt A."/>
            <person name="Lyons E."/>
            <person name="Manning G."/>
            <person name="Maruyama T."/>
            <person name="Michael T.P."/>
            <person name="Mikami K."/>
            <person name="Miyazaki S."/>
            <person name="Morinaga S."/>
            <person name="Murata T."/>
            <person name="Mueller-Roeber B."/>
            <person name="Nelson D.R."/>
            <person name="Obara M."/>
            <person name="Oguri Y."/>
            <person name="Olmstead R.G."/>
            <person name="Onodera N."/>
            <person name="Petersen B.L."/>
            <person name="Pils B."/>
            <person name="Prigge M."/>
            <person name="Rensing S.A."/>
            <person name="Riano-Pachon D.M."/>
            <person name="Roberts A.W."/>
            <person name="Sato Y."/>
            <person name="Scheller H.V."/>
            <person name="Schulz B."/>
            <person name="Schulz C."/>
            <person name="Shakirov E.V."/>
            <person name="Shibagaki N."/>
            <person name="Shinohara N."/>
            <person name="Shippen D.E."/>
            <person name="Soerensen I."/>
            <person name="Sotooka R."/>
            <person name="Sugimoto N."/>
            <person name="Sugita M."/>
            <person name="Sumikawa N."/>
            <person name="Tanurdzic M."/>
            <person name="Theissen G."/>
            <person name="Ulvskov P."/>
            <person name="Wakazuki S."/>
            <person name="Weng J.K."/>
            <person name="Willats W.W."/>
            <person name="Wipf D."/>
            <person name="Wolf P.G."/>
            <person name="Yang L."/>
            <person name="Zimmer A.D."/>
            <person name="Zhu Q."/>
            <person name="Mitros T."/>
            <person name="Hellsten U."/>
            <person name="Loque D."/>
            <person name="Otillar R."/>
            <person name="Salamov A."/>
            <person name="Schmutz J."/>
            <person name="Shapiro H."/>
            <person name="Lindquist E."/>
            <person name="Lucas S."/>
            <person name="Rokhsar D."/>
            <person name="Grigoriev I.V."/>
        </authorList>
    </citation>
    <scope>NUCLEOTIDE SEQUENCE [LARGE SCALE GENOMIC DNA]</scope>
</reference>